<feature type="transmembrane region" description="Helical" evidence="6">
    <location>
        <begin position="199"/>
        <end position="217"/>
    </location>
</feature>
<evidence type="ECO:0000256" key="6">
    <source>
        <dbReference type="SAM" id="Phobius"/>
    </source>
</evidence>
<feature type="transmembrane region" description="Helical" evidence="6">
    <location>
        <begin position="12"/>
        <end position="30"/>
    </location>
</feature>
<reference evidence="8" key="1">
    <citation type="submission" date="2020-05" db="EMBL/GenBank/DDBJ databases">
        <authorList>
            <person name="Chiriac C."/>
            <person name="Salcher M."/>
            <person name="Ghai R."/>
            <person name="Kavagutti S V."/>
        </authorList>
    </citation>
    <scope>NUCLEOTIDE SEQUENCE</scope>
</reference>
<dbReference type="Pfam" id="PF14378">
    <property type="entry name" value="PAP2_3"/>
    <property type="match status" value="1"/>
</dbReference>
<keyword evidence="4 6" id="KW-0472">Membrane</keyword>
<evidence type="ECO:0000256" key="4">
    <source>
        <dbReference type="ARBA" id="ARBA00023136"/>
    </source>
</evidence>
<evidence type="ECO:0000256" key="2">
    <source>
        <dbReference type="ARBA" id="ARBA00022692"/>
    </source>
</evidence>
<feature type="transmembrane region" description="Helical" evidence="6">
    <location>
        <begin position="118"/>
        <end position="136"/>
    </location>
</feature>
<keyword evidence="3 6" id="KW-1133">Transmembrane helix</keyword>
<feature type="domain" description="Inositolphosphotransferase Aur1/Ipt1" evidence="7">
    <location>
        <begin position="54"/>
        <end position="234"/>
    </location>
</feature>
<dbReference type="PANTHER" id="PTHR31310:SF7">
    <property type="entry name" value="PA-PHOSPHATASE RELATED-FAMILY PROTEIN DDB_G0268928"/>
    <property type="match status" value="1"/>
</dbReference>
<dbReference type="InterPro" id="IPR036938">
    <property type="entry name" value="PAP2/HPO_sf"/>
</dbReference>
<evidence type="ECO:0000313" key="8">
    <source>
        <dbReference type="EMBL" id="CAB4895421.1"/>
    </source>
</evidence>
<dbReference type="PANTHER" id="PTHR31310">
    <property type="match status" value="1"/>
</dbReference>
<dbReference type="CDD" id="cd03386">
    <property type="entry name" value="PAP2_Aur1_like"/>
    <property type="match status" value="1"/>
</dbReference>
<evidence type="ECO:0000256" key="1">
    <source>
        <dbReference type="ARBA" id="ARBA00004141"/>
    </source>
</evidence>
<sequence>MPAFLTRPRRLLPRGLLDLLVQFAIVFVIYETYRLTRGLIDDPLSARVAFRNAEWIIDAERALRIDVEDEVQRFAESVGGLSSVSSFLYINVQTTVTFAVMAYIYVRFTSSFGFVRNAFVATWAIALVGFVLLPTAPPRLIPELGLRDSVSIFTGVDPSDRQLQRFYNPYAAMPSLHCGIATLVGGSLALLSRTRAARIAWSLYPVMVIFVVMATGNHYLLDAVAGVLVALAGAGVAWGCGRLRPDAWALHRGPGATATATAGPGPERPAGPPA</sequence>
<proteinExistence type="predicted"/>
<feature type="transmembrane region" description="Helical" evidence="6">
    <location>
        <begin position="223"/>
        <end position="241"/>
    </location>
</feature>
<accession>A0A6J7FJ39</accession>
<feature type="region of interest" description="Disordered" evidence="5">
    <location>
        <begin position="254"/>
        <end position="274"/>
    </location>
</feature>
<keyword evidence="2 6" id="KW-0812">Transmembrane</keyword>
<evidence type="ECO:0000256" key="3">
    <source>
        <dbReference type="ARBA" id="ARBA00022989"/>
    </source>
</evidence>
<evidence type="ECO:0000256" key="5">
    <source>
        <dbReference type="SAM" id="MobiDB-lite"/>
    </source>
</evidence>
<feature type="compositionally biased region" description="Low complexity" evidence="5">
    <location>
        <begin position="254"/>
        <end position="265"/>
    </location>
</feature>
<gene>
    <name evidence="8" type="ORF">UFOPK3564_00269</name>
</gene>
<protein>
    <submittedName>
        <fullName evidence="8">Unannotated protein</fullName>
    </submittedName>
</protein>
<comment type="subcellular location">
    <subcellularLocation>
        <location evidence="1">Membrane</location>
        <topology evidence="1">Multi-pass membrane protein</topology>
    </subcellularLocation>
</comment>
<feature type="transmembrane region" description="Helical" evidence="6">
    <location>
        <begin position="170"/>
        <end position="192"/>
    </location>
</feature>
<dbReference type="InterPro" id="IPR026841">
    <property type="entry name" value="Aur1/Ipt1"/>
</dbReference>
<dbReference type="GO" id="GO:0016020">
    <property type="term" value="C:membrane"/>
    <property type="evidence" value="ECO:0007669"/>
    <property type="project" value="UniProtKB-SubCell"/>
</dbReference>
<organism evidence="8">
    <name type="scientific">freshwater metagenome</name>
    <dbReference type="NCBI Taxonomy" id="449393"/>
    <lineage>
        <taxon>unclassified sequences</taxon>
        <taxon>metagenomes</taxon>
        <taxon>ecological metagenomes</taxon>
    </lineage>
</organism>
<evidence type="ECO:0000259" key="7">
    <source>
        <dbReference type="Pfam" id="PF14378"/>
    </source>
</evidence>
<feature type="transmembrane region" description="Helical" evidence="6">
    <location>
        <begin position="87"/>
        <end position="106"/>
    </location>
</feature>
<dbReference type="SUPFAM" id="SSF48317">
    <property type="entry name" value="Acid phosphatase/Vanadium-dependent haloperoxidase"/>
    <property type="match status" value="1"/>
</dbReference>
<dbReference type="InterPro" id="IPR052185">
    <property type="entry name" value="IPC_Synthase-Related"/>
</dbReference>
<dbReference type="AlphaFoldDB" id="A0A6J7FJ39"/>
<dbReference type="EMBL" id="CAFBMK010000008">
    <property type="protein sequence ID" value="CAB4895421.1"/>
    <property type="molecule type" value="Genomic_DNA"/>
</dbReference>
<name>A0A6J7FJ39_9ZZZZ</name>